<accession>A0A382A3T2</accession>
<proteinExistence type="predicted"/>
<evidence type="ECO:0000313" key="1">
    <source>
        <dbReference type="EMBL" id="SVA96198.1"/>
    </source>
</evidence>
<dbReference type="AlphaFoldDB" id="A0A382A3T2"/>
<protein>
    <submittedName>
        <fullName evidence="1">Uncharacterized protein</fullName>
    </submittedName>
</protein>
<organism evidence="1">
    <name type="scientific">marine metagenome</name>
    <dbReference type="NCBI Taxonomy" id="408172"/>
    <lineage>
        <taxon>unclassified sequences</taxon>
        <taxon>metagenomes</taxon>
        <taxon>ecological metagenomes</taxon>
    </lineage>
</organism>
<sequence length="26" mass="2682">VLGSNVSSHGTYDRSAKAKFLSKGGD</sequence>
<feature type="non-terminal residue" evidence="1">
    <location>
        <position position="1"/>
    </location>
</feature>
<gene>
    <name evidence="1" type="ORF">METZ01_LOCUS149052</name>
</gene>
<dbReference type="EMBL" id="UINC01023804">
    <property type="protein sequence ID" value="SVA96198.1"/>
    <property type="molecule type" value="Genomic_DNA"/>
</dbReference>
<feature type="non-terminal residue" evidence="1">
    <location>
        <position position="26"/>
    </location>
</feature>
<reference evidence="1" key="1">
    <citation type="submission" date="2018-05" db="EMBL/GenBank/DDBJ databases">
        <authorList>
            <person name="Lanie J.A."/>
            <person name="Ng W.-L."/>
            <person name="Kazmierczak K.M."/>
            <person name="Andrzejewski T.M."/>
            <person name="Davidsen T.M."/>
            <person name="Wayne K.J."/>
            <person name="Tettelin H."/>
            <person name="Glass J.I."/>
            <person name="Rusch D."/>
            <person name="Podicherti R."/>
            <person name="Tsui H.-C.T."/>
            <person name="Winkler M.E."/>
        </authorList>
    </citation>
    <scope>NUCLEOTIDE SEQUENCE</scope>
</reference>
<name>A0A382A3T2_9ZZZZ</name>